<gene>
    <name evidence="1" type="ORF">C8N32_12428</name>
</gene>
<sequence length="279" mass="31206">MELMNESRVRDILREVRFPGASQGIVEEGLIGRIVTNWPRVELEILPSGRQGRALEDVETRIRGVLSEAGFADVRMNGINAGPDHGQIQQEGCGCETPRARRMTPLEAEYLEDGMVSMDELPEDELLATVLGRQDLAERAGYRPGGPDPLAGPRETLDYSSGISVLQWDIDPHDASQTTRQHEIRLGDWDYRIWWQVHPLGGLFYVSMQAMREDWIDHEGASPHPVGRSEAVNLVFDETRNAVIAVYGTVRDFRPFIKAFSVALETEADTQPTAEEPGK</sequence>
<accession>A0A2T5BP00</accession>
<organism evidence="1 2">
    <name type="scientific">Rhodovulum imhoffii</name>
    <dbReference type="NCBI Taxonomy" id="365340"/>
    <lineage>
        <taxon>Bacteria</taxon>
        <taxon>Pseudomonadati</taxon>
        <taxon>Pseudomonadota</taxon>
        <taxon>Alphaproteobacteria</taxon>
        <taxon>Rhodobacterales</taxon>
        <taxon>Paracoccaceae</taxon>
        <taxon>Rhodovulum</taxon>
    </lineage>
</organism>
<reference evidence="1 2" key="1">
    <citation type="submission" date="2018-04" db="EMBL/GenBank/DDBJ databases">
        <title>Genomic Encyclopedia of Archaeal and Bacterial Type Strains, Phase II (KMG-II): from individual species to whole genera.</title>
        <authorList>
            <person name="Goeker M."/>
        </authorList>
    </citation>
    <scope>NUCLEOTIDE SEQUENCE [LARGE SCALE GENOMIC DNA]</scope>
    <source>
        <strain evidence="1 2">DSM 18064</strain>
    </source>
</reference>
<dbReference type="EMBL" id="QAAA01000024">
    <property type="protein sequence ID" value="PTN00734.1"/>
    <property type="molecule type" value="Genomic_DNA"/>
</dbReference>
<protein>
    <submittedName>
        <fullName evidence="1">Uncharacterized protein</fullName>
    </submittedName>
</protein>
<proteinExistence type="predicted"/>
<name>A0A2T5BP00_9RHOB</name>
<comment type="caution">
    <text evidence="1">The sequence shown here is derived from an EMBL/GenBank/DDBJ whole genome shotgun (WGS) entry which is preliminary data.</text>
</comment>
<dbReference type="InterPro" id="IPR034904">
    <property type="entry name" value="FSCA_dom_sf"/>
</dbReference>
<evidence type="ECO:0000313" key="2">
    <source>
        <dbReference type="Proteomes" id="UP000243859"/>
    </source>
</evidence>
<dbReference type="OrthoDB" id="3684942at2"/>
<dbReference type="SUPFAM" id="SSF117916">
    <property type="entry name" value="Fe-S cluster assembly (FSCA) domain-like"/>
    <property type="match status" value="1"/>
</dbReference>
<dbReference type="RefSeq" id="WP_107893509.1">
    <property type="nucleotide sequence ID" value="NZ_NHSI01000040.1"/>
</dbReference>
<dbReference type="AlphaFoldDB" id="A0A2T5BP00"/>
<evidence type="ECO:0000313" key="1">
    <source>
        <dbReference type="EMBL" id="PTN00734.1"/>
    </source>
</evidence>
<dbReference type="Proteomes" id="UP000243859">
    <property type="component" value="Unassembled WGS sequence"/>
</dbReference>
<keyword evidence="2" id="KW-1185">Reference proteome</keyword>